<dbReference type="AlphaFoldDB" id="A0AAV7DQV6"/>
<evidence type="ECO:0000313" key="3">
    <source>
        <dbReference type="Proteomes" id="UP000825729"/>
    </source>
</evidence>
<evidence type="ECO:0000313" key="2">
    <source>
        <dbReference type="EMBL" id="KAG9438934.1"/>
    </source>
</evidence>
<keyword evidence="3" id="KW-1185">Reference proteome</keyword>
<reference evidence="2 3" key="1">
    <citation type="submission" date="2021-07" db="EMBL/GenBank/DDBJ databases">
        <title>The Aristolochia fimbriata genome: insights into angiosperm evolution, floral development and chemical biosynthesis.</title>
        <authorList>
            <person name="Jiao Y."/>
        </authorList>
    </citation>
    <scope>NUCLEOTIDE SEQUENCE [LARGE SCALE GENOMIC DNA]</scope>
    <source>
        <strain evidence="2">IBCAS-2021</strain>
        <tissue evidence="2">Leaf</tissue>
    </source>
</reference>
<dbReference type="Proteomes" id="UP000825729">
    <property type="component" value="Unassembled WGS sequence"/>
</dbReference>
<accession>A0AAV7DQV6</accession>
<organism evidence="2 3">
    <name type="scientific">Aristolochia fimbriata</name>
    <name type="common">White veined hardy Dutchman's pipe vine</name>
    <dbReference type="NCBI Taxonomy" id="158543"/>
    <lineage>
        <taxon>Eukaryota</taxon>
        <taxon>Viridiplantae</taxon>
        <taxon>Streptophyta</taxon>
        <taxon>Embryophyta</taxon>
        <taxon>Tracheophyta</taxon>
        <taxon>Spermatophyta</taxon>
        <taxon>Magnoliopsida</taxon>
        <taxon>Magnoliidae</taxon>
        <taxon>Piperales</taxon>
        <taxon>Aristolochiaceae</taxon>
        <taxon>Aristolochia</taxon>
    </lineage>
</organism>
<feature type="compositionally biased region" description="Basic and acidic residues" evidence="1">
    <location>
        <begin position="1"/>
        <end position="20"/>
    </location>
</feature>
<dbReference type="EMBL" id="JAINDJ010000008">
    <property type="protein sequence ID" value="KAG9438934.1"/>
    <property type="molecule type" value="Genomic_DNA"/>
</dbReference>
<comment type="caution">
    <text evidence="2">The sequence shown here is derived from an EMBL/GenBank/DDBJ whole genome shotgun (WGS) entry which is preliminary data.</text>
</comment>
<evidence type="ECO:0000256" key="1">
    <source>
        <dbReference type="SAM" id="MobiDB-lite"/>
    </source>
</evidence>
<feature type="region of interest" description="Disordered" evidence="1">
    <location>
        <begin position="1"/>
        <end position="28"/>
    </location>
</feature>
<protein>
    <submittedName>
        <fullName evidence="2">Uncharacterized protein</fullName>
    </submittedName>
</protein>
<gene>
    <name evidence="2" type="ORF">H6P81_019099</name>
</gene>
<name>A0AAV7DQV6_ARIFI</name>
<sequence>MELTRAYEKENDGVNEDNKHIGIGGEKNKKQRKILSQEISRRLVERTECVTTGVIETQLCVCSPEDAGCRLRHCPRASAGTGVSLQLRLMQFWVSRRGVADVGDAVTSKIESRRSDSPQMLLIVTSICQIPRH</sequence>
<proteinExistence type="predicted"/>